<organism evidence="4 5">
    <name type="scientific">Solidesulfovibrio carbinolicus</name>
    <dbReference type="NCBI Taxonomy" id="296842"/>
    <lineage>
        <taxon>Bacteria</taxon>
        <taxon>Pseudomonadati</taxon>
        <taxon>Thermodesulfobacteriota</taxon>
        <taxon>Desulfovibrionia</taxon>
        <taxon>Desulfovibrionales</taxon>
        <taxon>Desulfovibrionaceae</taxon>
        <taxon>Solidesulfovibrio</taxon>
    </lineage>
</organism>
<dbReference type="AlphaFoldDB" id="A0A4P6I1P3"/>
<accession>A0A4P6I1P3</accession>
<dbReference type="InterPro" id="IPR000644">
    <property type="entry name" value="CBS_dom"/>
</dbReference>
<protein>
    <recommendedName>
        <fullName evidence="3">CBS domain-containing protein</fullName>
    </recommendedName>
</protein>
<gene>
    <name evidence="4" type="ORF">C3Y92_10935</name>
</gene>
<dbReference type="PANTHER" id="PTHR43080">
    <property type="entry name" value="CBS DOMAIN-CONTAINING PROTEIN CBSX3, MITOCHONDRIAL"/>
    <property type="match status" value="1"/>
</dbReference>
<dbReference type="PANTHER" id="PTHR43080:SF2">
    <property type="entry name" value="CBS DOMAIN-CONTAINING PROTEIN"/>
    <property type="match status" value="1"/>
</dbReference>
<feature type="domain" description="CBS" evidence="3">
    <location>
        <begin position="7"/>
        <end position="63"/>
    </location>
</feature>
<evidence type="ECO:0000259" key="3">
    <source>
        <dbReference type="PROSITE" id="PS51371"/>
    </source>
</evidence>
<dbReference type="Proteomes" id="UP000293296">
    <property type="component" value="Chromosome"/>
</dbReference>
<dbReference type="Pfam" id="PF00571">
    <property type="entry name" value="CBS"/>
    <property type="match status" value="2"/>
</dbReference>
<keyword evidence="1 2" id="KW-0129">CBS domain</keyword>
<feature type="domain" description="CBS" evidence="3">
    <location>
        <begin position="82"/>
        <end position="140"/>
    </location>
</feature>
<keyword evidence="5" id="KW-1185">Reference proteome</keyword>
<dbReference type="InterPro" id="IPR051257">
    <property type="entry name" value="Diverse_CBS-Domain"/>
</dbReference>
<evidence type="ECO:0000256" key="1">
    <source>
        <dbReference type="ARBA" id="ARBA00023122"/>
    </source>
</evidence>
<dbReference type="PROSITE" id="PS51371">
    <property type="entry name" value="CBS"/>
    <property type="match status" value="2"/>
</dbReference>
<evidence type="ECO:0000256" key="2">
    <source>
        <dbReference type="PROSITE-ProRule" id="PRU00703"/>
    </source>
</evidence>
<evidence type="ECO:0000313" key="5">
    <source>
        <dbReference type="Proteomes" id="UP000293296"/>
    </source>
</evidence>
<dbReference type="RefSeq" id="WP_129352530.1">
    <property type="nucleotide sequence ID" value="NZ_CP026538.1"/>
</dbReference>
<dbReference type="Gene3D" id="3.10.580.10">
    <property type="entry name" value="CBS-domain"/>
    <property type="match status" value="1"/>
</dbReference>
<evidence type="ECO:0000313" key="4">
    <source>
        <dbReference type="EMBL" id="QAZ67709.1"/>
    </source>
</evidence>
<dbReference type="EMBL" id="CP026538">
    <property type="protein sequence ID" value="QAZ67709.1"/>
    <property type="molecule type" value="Genomic_DNA"/>
</dbReference>
<proteinExistence type="predicted"/>
<dbReference type="InterPro" id="IPR046342">
    <property type="entry name" value="CBS_dom_sf"/>
</dbReference>
<sequence length="218" mass="24394">MLVGDWMSTDVATATEDVSMIKAGRIMRDKKIRRLPVVDKDGKLVGIISERDLKAASPSSATSLDMYEMTYLLSELKVKAIMTKDPVRIRCTDTVERAALIMRDRKFGSLPVVDETNKVVGIITDTDIFRLFVSITGIDQGGIQIGLRLGVAEGSLKPVLDELRRFEARIVSILSSYDRGGPGQRDVSIRIQGLPETRERELRAELEKTGHLLYWTRD</sequence>
<dbReference type="CDD" id="cd04584">
    <property type="entry name" value="CBS_pair_AcuB_like"/>
    <property type="match status" value="1"/>
</dbReference>
<dbReference type="SUPFAM" id="SSF54631">
    <property type="entry name" value="CBS-domain pair"/>
    <property type="match status" value="1"/>
</dbReference>
<dbReference type="KEGG" id="dcb:C3Y92_10935"/>
<reference evidence="4 5" key="1">
    <citation type="submission" date="2018-02" db="EMBL/GenBank/DDBJ databases">
        <title>Genome sequence of Desulfovibrio carbinolicus DSM 3852.</title>
        <authorList>
            <person name="Wilbanks E."/>
            <person name="Skennerton C.T."/>
            <person name="Orphan V.J."/>
        </authorList>
    </citation>
    <scope>NUCLEOTIDE SEQUENCE [LARGE SCALE GENOMIC DNA]</scope>
    <source>
        <strain evidence="4 5">DSM 3852</strain>
    </source>
</reference>
<name>A0A4P6I1P3_9BACT</name>
<dbReference type="SMART" id="SM00116">
    <property type="entry name" value="CBS"/>
    <property type="match status" value="2"/>
</dbReference>
<dbReference type="OrthoDB" id="9802114at2"/>